<evidence type="ECO:0000313" key="9">
    <source>
        <dbReference type="EMBL" id="SEO29129.1"/>
    </source>
</evidence>
<evidence type="ECO:0000256" key="1">
    <source>
        <dbReference type="ARBA" id="ARBA00001623"/>
    </source>
</evidence>
<dbReference type="Proteomes" id="UP000183898">
    <property type="component" value="Unassembled WGS sequence"/>
</dbReference>
<evidence type="ECO:0000256" key="4">
    <source>
        <dbReference type="ARBA" id="ARBA00022723"/>
    </source>
</evidence>
<keyword evidence="4 7" id="KW-0479">Metal-binding</keyword>
<keyword evidence="5 7" id="KW-0378">Hydrolase</keyword>
<dbReference type="EC" id="3.1.2.6" evidence="7"/>
<evidence type="ECO:0000256" key="3">
    <source>
        <dbReference type="ARBA" id="ARBA00006759"/>
    </source>
</evidence>
<evidence type="ECO:0000256" key="5">
    <source>
        <dbReference type="ARBA" id="ARBA00022801"/>
    </source>
</evidence>
<comment type="cofactor">
    <cofactor evidence="7">
        <name>Zn(2+)</name>
        <dbReference type="ChEBI" id="CHEBI:29105"/>
    </cofactor>
    <text evidence="7">Binds 2 Zn(2+) ions per subunit.</text>
</comment>
<dbReference type="GO" id="GO:0004416">
    <property type="term" value="F:hydroxyacylglutathione hydrolase activity"/>
    <property type="evidence" value="ECO:0007669"/>
    <property type="project" value="UniProtKB-UniRule"/>
</dbReference>
<evidence type="ECO:0000313" key="10">
    <source>
        <dbReference type="Proteomes" id="UP000183898"/>
    </source>
</evidence>
<comment type="similarity">
    <text evidence="3 7">Belongs to the metallo-beta-lactamase superfamily. Glyoxalase II family.</text>
</comment>
<comment type="subunit">
    <text evidence="7">Monomer.</text>
</comment>
<feature type="binding site" evidence="7">
    <location>
        <position position="56"/>
    </location>
    <ligand>
        <name>Zn(2+)</name>
        <dbReference type="ChEBI" id="CHEBI:29105"/>
        <label>1</label>
    </ligand>
</feature>
<evidence type="ECO:0000256" key="6">
    <source>
        <dbReference type="ARBA" id="ARBA00022833"/>
    </source>
</evidence>
<dbReference type="HAMAP" id="MF_01374">
    <property type="entry name" value="Glyoxalase_2"/>
    <property type="match status" value="1"/>
</dbReference>
<proteinExistence type="inferred from homology"/>
<comment type="function">
    <text evidence="7">Thiolesterase that catalyzes the hydrolysis of S-D-lactoyl-glutathione to form glutathione and D-lactic acid.</text>
</comment>
<feature type="domain" description="Metallo-beta-lactamase" evidence="8">
    <location>
        <begin position="15"/>
        <end position="176"/>
    </location>
</feature>
<dbReference type="PANTHER" id="PTHR43705">
    <property type="entry name" value="HYDROXYACYLGLUTATHIONE HYDROLASE"/>
    <property type="match status" value="1"/>
</dbReference>
<dbReference type="InterPro" id="IPR032282">
    <property type="entry name" value="HAGH_C"/>
</dbReference>
<dbReference type="SUPFAM" id="SSF56281">
    <property type="entry name" value="Metallo-hydrolase/oxidoreductase"/>
    <property type="match status" value="1"/>
</dbReference>
<dbReference type="AlphaFoldDB" id="A0A1H8NI19"/>
<comment type="pathway">
    <text evidence="2 7">Secondary metabolite metabolism; methylglyoxal degradation; (R)-lactate from methylglyoxal: step 2/2.</text>
</comment>
<protein>
    <recommendedName>
        <fullName evidence="7">Hydroxyacylglutathione hydrolase</fullName>
        <ecNumber evidence="7">3.1.2.6</ecNumber>
    </recommendedName>
    <alternativeName>
        <fullName evidence="7">Glyoxalase II</fullName>
        <shortName evidence="7">Glx II</shortName>
    </alternativeName>
</protein>
<dbReference type="InterPro" id="IPR017782">
    <property type="entry name" value="Hydroxyacylglutathione_Hdrlase"/>
</dbReference>
<dbReference type="InterPro" id="IPR036866">
    <property type="entry name" value="RibonucZ/Hydroxyglut_hydro"/>
</dbReference>
<evidence type="ECO:0000256" key="2">
    <source>
        <dbReference type="ARBA" id="ARBA00004963"/>
    </source>
</evidence>
<name>A0A1H8NI19_9PROT</name>
<dbReference type="NCBIfam" id="TIGR03413">
    <property type="entry name" value="GSH_gloB"/>
    <property type="match status" value="1"/>
</dbReference>
<dbReference type="EMBL" id="FOCT01000016">
    <property type="protein sequence ID" value="SEO29129.1"/>
    <property type="molecule type" value="Genomic_DNA"/>
</dbReference>
<sequence>MTTTPNIVPIHAFKDNYIWLIRDHYHAAVIDPGDASPVLDYLSREKLKLIAILNTHHHPDHVGGNAELLREFAVPVFGPAKESIPTLTHRLKECSDIENEEGCVYLPEFSLSFRVLDIPGHTSGHIAYYGANMLFCGDTLFGCGCGRLFEGTAQQMVDSLEKLADLPKDTLIYCGHEYTLSNIRFARTVEPGNQALAKREVEAEKLRNEGLPTLPSTIALEKATNPFLRCTEVEVIESASSHAGKPLNDRVSVFAAIREWKNHF</sequence>
<dbReference type="Gene3D" id="3.60.15.10">
    <property type="entry name" value="Ribonuclease Z/Hydroxyacylglutathione hydrolase-like"/>
    <property type="match status" value="1"/>
</dbReference>
<feature type="binding site" evidence="7">
    <location>
        <position position="138"/>
    </location>
    <ligand>
        <name>Zn(2+)</name>
        <dbReference type="ChEBI" id="CHEBI:29105"/>
        <label>2</label>
    </ligand>
</feature>
<feature type="binding site" evidence="7">
    <location>
        <position position="60"/>
    </location>
    <ligand>
        <name>Zn(2+)</name>
        <dbReference type="ChEBI" id="CHEBI:29105"/>
        <label>2</label>
    </ligand>
</feature>
<feature type="binding site" evidence="7">
    <location>
        <position position="61"/>
    </location>
    <ligand>
        <name>Zn(2+)</name>
        <dbReference type="ChEBI" id="CHEBI:29105"/>
        <label>2</label>
    </ligand>
</feature>
<dbReference type="InterPro" id="IPR001279">
    <property type="entry name" value="Metallo-B-lactamas"/>
</dbReference>
<feature type="binding site" evidence="7">
    <location>
        <position position="58"/>
    </location>
    <ligand>
        <name>Zn(2+)</name>
        <dbReference type="ChEBI" id="CHEBI:29105"/>
        <label>1</label>
    </ligand>
</feature>
<dbReference type="UniPathway" id="UPA00619">
    <property type="reaction ID" value="UER00676"/>
</dbReference>
<evidence type="ECO:0000256" key="7">
    <source>
        <dbReference type="HAMAP-Rule" id="MF_01374"/>
    </source>
</evidence>
<feature type="binding site" evidence="7">
    <location>
        <position position="121"/>
    </location>
    <ligand>
        <name>Zn(2+)</name>
        <dbReference type="ChEBI" id="CHEBI:29105"/>
        <label>1</label>
    </ligand>
</feature>
<feature type="binding site" evidence="7">
    <location>
        <position position="176"/>
    </location>
    <ligand>
        <name>Zn(2+)</name>
        <dbReference type="ChEBI" id="CHEBI:29105"/>
        <label>2</label>
    </ligand>
</feature>
<dbReference type="SMART" id="SM00849">
    <property type="entry name" value="Lactamase_B"/>
    <property type="match status" value="1"/>
</dbReference>
<dbReference type="CDD" id="cd07723">
    <property type="entry name" value="hydroxyacylglutathione_hydrolase_MBL-fold"/>
    <property type="match status" value="1"/>
</dbReference>
<evidence type="ECO:0000259" key="8">
    <source>
        <dbReference type="SMART" id="SM00849"/>
    </source>
</evidence>
<gene>
    <name evidence="7" type="primary">gloB</name>
    <name evidence="9" type="ORF">SAMN05216404_11653</name>
</gene>
<reference evidence="9 10" key="1">
    <citation type="submission" date="2016-10" db="EMBL/GenBank/DDBJ databases">
        <authorList>
            <person name="de Groot N.N."/>
        </authorList>
    </citation>
    <scope>NUCLEOTIDE SEQUENCE [LARGE SCALE GENOMIC DNA]</scope>
    <source>
        <strain evidence="9 10">Nl18</strain>
    </source>
</reference>
<dbReference type="InterPro" id="IPR050110">
    <property type="entry name" value="Glyoxalase_II_hydrolase"/>
</dbReference>
<dbReference type="GO" id="GO:0046872">
    <property type="term" value="F:metal ion binding"/>
    <property type="evidence" value="ECO:0007669"/>
    <property type="project" value="UniProtKB-KW"/>
</dbReference>
<dbReference type="Pfam" id="PF16123">
    <property type="entry name" value="HAGH_C"/>
    <property type="match status" value="1"/>
</dbReference>
<dbReference type="RefSeq" id="WP_074748870.1">
    <property type="nucleotide sequence ID" value="NZ_FOCT01000016.1"/>
</dbReference>
<dbReference type="InterPro" id="IPR035680">
    <property type="entry name" value="Clx_II_MBL"/>
</dbReference>
<comment type="catalytic activity">
    <reaction evidence="1 7">
        <text>an S-(2-hydroxyacyl)glutathione + H2O = a 2-hydroxy carboxylate + glutathione + H(+)</text>
        <dbReference type="Rhea" id="RHEA:21864"/>
        <dbReference type="ChEBI" id="CHEBI:15377"/>
        <dbReference type="ChEBI" id="CHEBI:15378"/>
        <dbReference type="ChEBI" id="CHEBI:57925"/>
        <dbReference type="ChEBI" id="CHEBI:58896"/>
        <dbReference type="ChEBI" id="CHEBI:71261"/>
        <dbReference type="EC" id="3.1.2.6"/>
    </reaction>
</comment>
<feature type="binding site" evidence="7">
    <location>
        <position position="138"/>
    </location>
    <ligand>
        <name>Zn(2+)</name>
        <dbReference type="ChEBI" id="CHEBI:29105"/>
        <label>1</label>
    </ligand>
</feature>
<dbReference type="PIRSF" id="PIRSF005457">
    <property type="entry name" value="Glx"/>
    <property type="match status" value="1"/>
</dbReference>
<dbReference type="GO" id="GO:0019243">
    <property type="term" value="P:methylglyoxal catabolic process to D-lactate via S-lactoyl-glutathione"/>
    <property type="evidence" value="ECO:0007669"/>
    <property type="project" value="UniProtKB-UniRule"/>
</dbReference>
<dbReference type="Pfam" id="PF00753">
    <property type="entry name" value="Lactamase_B"/>
    <property type="match status" value="1"/>
</dbReference>
<organism evidence="9 10">
    <name type="scientific">Nitrosospira multiformis</name>
    <dbReference type="NCBI Taxonomy" id="1231"/>
    <lineage>
        <taxon>Bacteria</taxon>
        <taxon>Pseudomonadati</taxon>
        <taxon>Pseudomonadota</taxon>
        <taxon>Betaproteobacteria</taxon>
        <taxon>Nitrosomonadales</taxon>
        <taxon>Nitrosomonadaceae</taxon>
        <taxon>Nitrosospira</taxon>
    </lineage>
</organism>
<keyword evidence="6 7" id="KW-0862">Zinc</keyword>
<accession>A0A1H8NI19</accession>
<dbReference type="PANTHER" id="PTHR43705:SF1">
    <property type="entry name" value="HYDROXYACYLGLUTATHIONE HYDROLASE GLOB"/>
    <property type="match status" value="1"/>
</dbReference>